<proteinExistence type="predicted"/>
<protein>
    <submittedName>
        <fullName evidence="2">Uncharacterized protein</fullName>
    </submittedName>
</protein>
<gene>
    <name evidence="2" type="ORF">AK812_SmicGene7871</name>
</gene>
<feature type="compositionally biased region" description="Polar residues" evidence="1">
    <location>
        <begin position="1335"/>
        <end position="1344"/>
    </location>
</feature>
<feature type="region of interest" description="Disordered" evidence="1">
    <location>
        <begin position="901"/>
        <end position="951"/>
    </location>
</feature>
<accession>A0A1Q9EME2</accession>
<keyword evidence="3" id="KW-1185">Reference proteome</keyword>
<comment type="caution">
    <text evidence="2">The sequence shown here is derived from an EMBL/GenBank/DDBJ whole genome shotgun (WGS) entry which is preliminary data.</text>
</comment>
<dbReference type="Proteomes" id="UP000186817">
    <property type="component" value="Unassembled WGS sequence"/>
</dbReference>
<evidence type="ECO:0000313" key="3">
    <source>
        <dbReference type="Proteomes" id="UP000186817"/>
    </source>
</evidence>
<feature type="compositionally biased region" description="Low complexity" evidence="1">
    <location>
        <begin position="1320"/>
        <end position="1334"/>
    </location>
</feature>
<sequence>MTKKQRQEQKPPATATTKRAAANPGPFLAAPSSSVPRKKAPETQSSSTSPDADKTGILSPFAAGDWSRVPGDIKDAVLKGGCNSMDSLFGGPLGVGQLIELSLAWFADDKGGMDLDWYIDADPISKIGSQRSIEPSRFNRDLQEQTCEEYKHRLLMEGQPQSVAGEAWMVFGDEDKRLPVYALSYNHRAAAFYRADSENSANVNVDSVRNRGLKRVRVLAAWTPEFVLRFMCSVHNRFHRGSGATVLEICKTALELEASWRAACDHSGMTSNNPGYYKAYEAHVQAEKTFTSWDPFTHALSFAHRLQSLSLFDDWNNWLNKCGNFLHDHMDKWQCLTMMHAVTLAVHNGLKYYHSKEDVRALLFEILKFTVPRKHLIGSRLKWTCSKLQCSRPTEVLPCWALLDMGHGHAGGNFAGADEADGYREKAAAQAKKGLAGVISENTKKAQDAARMVMEQQGDVATEAEKDDSTKEATEDVGLHLFKGVDNGDDGEFDLLSGPLASGAGKKRKGEESQAGSEKKKKGQAADPDAAAAAERSKIAYSKQEAASFSETIPAAGGREESRLKCAADDILGALNYVFEEEFDQTDRLSSQEAIEKTKSLCLSVWCEFLLSGEVSLNGKRIRAYSALRPELQHMCRLAKKKLSMTTGDKDPLAIARELTMELIDAPVQMLVEGEEDSHTRVAHFMANCNKHVAQIQRFIEETMDLPLAMHEVHIQALRGCVGKTMEIVDFLSSVHSKLESVIPTRWLSFATDVSDYYGQNGAFPDATEQVFKDENRLSKFLFLRANYVLSIVEDALKIESFTLQSNGVVDKAKLVATLDALKSSSENFLPKKALSKQLLFFDLTQSITTWPKAWTDLLTTPPSEMSGFILSRVPVLKGMDWSDDSNEQCASRNLRSYLPSMGFSNEEDEQQKEQPEPEITGPTGNSTEKKLPSPESAEQAEQPDDTKQAPGSLLTVESIHRFSTSPMDLTLDDSYDAFLLGLEDFDAAFLLMVQHKSVGIDLSKKASEAVLISKELAQQDGFEMMMAGTVSMVPQGKAGVDHNPLFTVFGVPFYINGPKDVFASDCVVPAWSTKVVNRNDMAFFCAENRREPVIMYFSGGDSGIHVQLKKDISEKFGSVLSIHEAFASRSKNGQQEIATRFELDGADTDTSEKIPWYVKRQGPMLGLEFDLSLDYVVPTHDIKDRLDKWRDATVSKSTKMADATVLKAFKKRGASVNSEEAMMQLKSMMETAEANAHKYFATLQVPMCRMGTAVETSTVRGKAMIEALNRAQSSAASKGRDSELKFEFGLSAAMSQKQREGFVSKKRAQTYSGLPRPVMKSSMDSSARSMRSMETTARSSRSGNWRDAFLNRPRRHAGSDLGEDEIERRPRVQRPSPPKSEAEKFDEKAARDETRPKLKRPKSPPKVTPYRPLSSGERLRFRFLDEKGELDHSQLDKTQWEVHG</sequence>
<dbReference type="EMBL" id="LSRX01000113">
    <property type="protein sequence ID" value="OLQ08613.1"/>
    <property type="molecule type" value="Genomic_DNA"/>
</dbReference>
<feature type="compositionally biased region" description="Low complexity" evidence="1">
    <location>
        <begin position="10"/>
        <end position="22"/>
    </location>
</feature>
<feature type="compositionally biased region" description="Basic and acidic residues" evidence="1">
    <location>
        <begin position="1381"/>
        <end position="1397"/>
    </location>
</feature>
<organism evidence="2 3">
    <name type="scientific">Symbiodinium microadriaticum</name>
    <name type="common">Dinoflagellate</name>
    <name type="synonym">Zooxanthella microadriatica</name>
    <dbReference type="NCBI Taxonomy" id="2951"/>
    <lineage>
        <taxon>Eukaryota</taxon>
        <taxon>Sar</taxon>
        <taxon>Alveolata</taxon>
        <taxon>Dinophyceae</taxon>
        <taxon>Suessiales</taxon>
        <taxon>Symbiodiniaceae</taxon>
        <taxon>Symbiodinium</taxon>
    </lineage>
</organism>
<evidence type="ECO:0000256" key="1">
    <source>
        <dbReference type="SAM" id="MobiDB-lite"/>
    </source>
</evidence>
<feature type="region of interest" description="Disordered" evidence="1">
    <location>
        <begin position="1298"/>
        <end position="1417"/>
    </location>
</feature>
<feature type="compositionally biased region" description="Low complexity" evidence="1">
    <location>
        <begin position="525"/>
        <end position="534"/>
    </location>
</feature>
<feature type="region of interest" description="Disordered" evidence="1">
    <location>
        <begin position="493"/>
        <end position="537"/>
    </location>
</feature>
<name>A0A1Q9EME2_SYMMI</name>
<feature type="region of interest" description="Disordered" evidence="1">
    <location>
        <begin position="1"/>
        <end position="63"/>
    </location>
</feature>
<reference evidence="2 3" key="1">
    <citation type="submission" date="2016-02" db="EMBL/GenBank/DDBJ databases">
        <title>Genome analysis of coral dinoflagellate symbionts highlights evolutionary adaptations to a symbiotic lifestyle.</title>
        <authorList>
            <person name="Aranda M."/>
            <person name="Li Y."/>
            <person name="Liew Y.J."/>
            <person name="Baumgarten S."/>
            <person name="Simakov O."/>
            <person name="Wilson M."/>
            <person name="Piel J."/>
            <person name="Ashoor H."/>
            <person name="Bougouffa S."/>
            <person name="Bajic V.B."/>
            <person name="Ryu T."/>
            <person name="Ravasi T."/>
            <person name="Bayer T."/>
            <person name="Micklem G."/>
            <person name="Kim H."/>
            <person name="Bhak J."/>
            <person name="Lajeunesse T.C."/>
            <person name="Voolstra C.R."/>
        </authorList>
    </citation>
    <scope>NUCLEOTIDE SEQUENCE [LARGE SCALE GENOMIC DNA]</scope>
    <source>
        <strain evidence="2 3">CCMP2467</strain>
    </source>
</reference>
<dbReference type="OrthoDB" id="419475at2759"/>
<evidence type="ECO:0000313" key="2">
    <source>
        <dbReference type="EMBL" id="OLQ08613.1"/>
    </source>
</evidence>